<comment type="similarity">
    <text evidence="6">Belongs to the MAGUK family.</text>
</comment>
<feature type="domain" description="PDZ" evidence="19">
    <location>
        <begin position="459"/>
        <end position="540"/>
    </location>
</feature>
<dbReference type="SMART" id="SM00228">
    <property type="entry name" value="PDZ"/>
    <property type="match status" value="3"/>
</dbReference>
<evidence type="ECO:0000256" key="13">
    <source>
        <dbReference type="ARBA" id="ARBA00023136"/>
    </source>
</evidence>
<dbReference type="SUPFAM" id="SSF52540">
    <property type="entry name" value="P-loop containing nucleoside triphosphate hydrolases"/>
    <property type="match status" value="1"/>
</dbReference>
<feature type="domain" description="SH3" evidence="17">
    <location>
        <begin position="574"/>
        <end position="644"/>
    </location>
</feature>
<keyword evidence="8" id="KW-1003">Cell membrane</keyword>
<dbReference type="FunFam" id="2.30.30.40:FF:000008">
    <property type="entry name" value="Disks large homolog 1 isoform 2"/>
    <property type="match status" value="1"/>
</dbReference>
<dbReference type="GO" id="GO:0043113">
    <property type="term" value="P:receptor clustering"/>
    <property type="evidence" value="ECO:0007669"/>
    <property type="project" value="TreeGrafter"/>
</dbReference>
<dbReference type="PANTHER" id="PTHR23119">
    <property type="entry name" value="DISCS LARGE"/>
    <property type="match status" value="1"/>
</dbReference>
<evidence type="ECO:0000313" key="22">
    <source>
        <dbReference type="RefSeq" id="XP_026062155.1"/>
    </source>
</evidence>
<feature type="compositionally biased region" description="Basic and acidic residues" evidence="16">
    <location>
        <begin position="127"/>
        <end position="137"/>
    </location>
</feature>
<dbReference type="FunFam" id="1.10.287.470:FF:000001">
    <property type="entry name" value="Disks large 1 isoform X3"/>
    <property type="match status" value="1"/>
</dbReference>
<dbReference type="Pfam" id="PF09058">
    <property type="entry name" value="L27_1"/>
    <property type="match status" value="1"/>
</dbReference>
<dbReference type="PROSITE" id="PS50106">
    <property type="entry name" value="PDZ"/>
    <property type="match status" value="3"/>
</dbReference>
<feature type="compositionally biased region" description="Polar residues" evidence="16">
    <location>
        <begin position="695"/>
        <end position="708"/>
    </location>
</feature>
<feature type="region of interest" description="Disordered" evidence="16">
    <location>
        <begin position="639"/>
        <end position="665"/>
    </location>
</feature>
<evidence type="ECO:0000256" key="7">
    <source>
        <dbReference type="ARBA" id="ARBA00022443"/>
    </source>
</evidence>
<evidence type="ECO:0000256" key="10">
    <source>
        <dbReference type="ARBA" id="ARBA00022737"/>
    </source>
</evidence>
<dbReference type="PROSITE" id="PS51022">
    <property type="entry name" value="L27"/>
    <property type="match status" value="1"/>
</dbReference>
<dbReference type="CDD" id="cd12031">
    <property type="entry name" value="SH3_DLG1"/>
    <property type="match status" value="1"/>
</dbReference>
<dbReference type="Gene3D" id="1.10.287.470">
    <property type="entry name" value="Helix hairpin bin"/>
    <property type="match status" value="1"/>
</dbReference>
<gene>
    <name evidence="22" type="primary">dlg1b</name>
</gene>
<keyword evidence="11" id="KW-0256">Endoplasmic reticulum</keyword>
<evidence type="ECO:0000256" key="14">
    <source>
        <dbReference type="ARBA" id="ARBA00044189"/>
    </source>
</evidence>
<feature type="domain" description="PDZ" evidence="19">
    <location>
        <begin position="310"/>
        <end position="397"/>
    </location>
</feature>
<evidence type="ECO:0000256" key="11">
    <source>
        <dbReference type="ARBA" id="ARBA00022824"/>
    </source>
</evidence>
<evidence type="ECO:0000259" key="17">
    <source>
        <dbReference type="PROSITE" id="PS50002"/>
    </source>
</evidence>
<dbReference type="PANTHER" id="PTHR23119:SF5">
    <property type="entry name" value="DISKS LARGE HOMOLOG 1"/>
    <property type="match status" value="1"/>
</dbReference>
<dbReference type="InterPro" id="IPR015143">
    <property type="entry name" value="L27_1"/>
</dbReference>
<dbReference type="GO" id="GO:0007268">
    <property type="term" value="P:chemical synaptic transmission"/>
    <property type="evidence" value="ECO:0007669"/>
    <property type="project" value="InterPro"/>
</dbReference>
<protein>
    <recommendedName>
        <fullName evidence="14">Disks large homolog 1</fullName>
    </recommendedName>
</protein>
<evidence type="ECO:0000256" key="9">
    <source>
        <dbReference type="ARBA" id="ARBA00022490"/>
    </source>
</evidence>
<dbReference type="SMART" id="SM00569">
    <property type="entry name" value="L27"/>
    <property type="match status" value="1"/>
</dbReference>
<keyword evidence="7 15" id="KW-0728">SH3 domain</keyword>
<dbReference type="InterPro" id="IPR020590">
    <property type="entry name" value="Guanylate_kinase_CS"/>
</dbReference>
<evidence type="ECO:0000256" key="6">
    <source>
        <dbReference type="ARBA" id="ARBA00007014"/>
    </source>
</evidence>
<name>A0A6P6JRC9_CARAU</name>
<feature type="domain" description="L27" evidence="20">
    <location>
        <begin position="4"/>
        <end position="64"/>
    </location>
</feature>
<dbReference type="Proteomes" id="UP000515129">
    <property type="component" value="Chromosome 27"/>
</dbReference>
<dbReference type="Gene3D" id="3.30.63.10">
    <property type="entry name" value="Guanylate Kinase phosphate binding domain"/>
    <property type="match status" value="1"/>
</dbReference>
<evidence type="ECO:0000313" key="21">
    <source>
        <dbReference type="Proteomes" id="UP000515129"/>
    </source>
</evidence>
<dbReference type="CTD" id="497648"/>
<dbReference type="SUPFAM" id="SSF50156">
    <property type="entry name" value="PDZ domain-like"/>
    <property type="match status" value="3"/>
</dbReference>
<dbReference type="GO" id="GO:0098609">
    <property type="term" value="P:cell-cell adhesion"/>
    <property type="evidence" value="ECO:0007669"/>
    <property type="project" value="TreeGrafter"/>
</dbReference>
<proteinExistence type="inferred from homology"/>
<dbReference type="InterPro" id="IPR001452">
    <property type="entry name" value="SH3_domain"/>
</dbReference>
<dbReference type="InterPro" id="IPR036028">
    <property type="entry name" value="SH3-like_dom_sf"/>
</dbReference>
<dbReference type="GO" id="GO:0098839">
    <property type="term" value="C:postsynaptic density membrane"/>
    <property type="evidence" value="ECO:0007669"/>
    <property type="project" value="TreeGrafter"/>
</dbReference>
<dbReference type="Pfam" id="PF00625">
    <property type="entry name" value="Guanylate_kin"/>
    <property type="match status" value="1"/>
</dbReference>
<dbReference type="PROSITE" id="PS00856">
    <property type="entry name" value="GUANYLATE_KINASE_1"/>
    <property type="match status" value="1"/>
</dbReference>
<dbReference type="InterPro" id="IPR019583">
    <property type="entry name" value="DLG1-4_PDZ_assoc"/>
</dbReference>
<dbReference type="Pfam" id="PF10608">
    <property type="entry name" value="MAGUK_N_PEST"/>
    <property type="match status" value="1"/>
</dbReference>
<evidence type="ECO:0000256" key="4">
    <source>
        <dbReference type="ARBA" id="ARBA00004496"/>
    </source>
</evidence>
<dbReference type="GO" id="GO:0016323">
    <property type="term" value="C:basolateral plasma membrane"/>
    <property type="evidence" value="ECO:0007669"/>
    <property type="project" value="TreeGrafter"/>
</dbReference>
<dbReference type="SUPFAM" id="SSF101288">
    <property type="entry name" value="L27 domain"/>
    <property type="match status" value="1"/>
</dbReference>
<feature type="region of interest" description="Disordered" evidence="16">
    <location>
        <begin position="687"/>
        <end position="708"/>
    </location>
</feature>
<dbReference type="GO" id="GO:0043005">
    <property type="term" value="C:neuron projection"/>
    <property type="evidence" value="ECO:0007669"/>
    <property type="project" value="InterPro"/>
</dbReference>
<dbReference type="CDD" id="cd00071">
    <property type="entry name" value="GMPK"/>
    <property type="match status" value="1"/>
</dbReference>
<dbReference type="InterPro" id="IPR004172">
    <property type="entry name" value="L27_dom"/>
</dbReference>
<dbReference type="FunFam" id="2.30.30.40:FF:000058">
    <property type="entry name" value="Disks large homolog 1 isoform X1"/>
    <property type="match status" value="1"/>
</dbReference>
<dbReference type="FunFam" id="3.40.50.300:FF:001402">
    <property type="entry name" value="Discs, large homolog 3 (Drosophila)"/>
    <property type="match status" value="1"/>
</dbReference>
<dbReference type="PROSITE" id="PS50002">
    <property type="entry name" value="SH3"/>
    <property type="match status" value="1"/>
</dbReference>
<dbReference type="GO" id="GO:0097120">
    <property type="term" value="P:receptor localization to synapse"/>
    <property type="evidence" value="ECO:0007669"/>
    <property type="project" value="TreeGrafter"/>
</dbReference>
<dbReference type="PIRSF" id="PIRSF001741">
    <property type="entry name" value="MAGUK_DLGH"/>
    <property type="match status" value="1"/>
</dbReference>
<dbReference type="InterPro" id="IPR027417">
    <property type="entry name" value="P-loop_NTPase"/>
</dbReference>
<evidence type="ECO:0000256" key="3">
    <source>
        <dbReference type="ARBA" id="ARBA00004282"/>
    </source>
</evidence>
<feature type="compositionally biased region" description="Basic and acidic residues" evidence="16">
    <location>
        <begin position="656"/>
        <end position="665"/>
    </location>
</feature>
<evidence type="ECO:0000256" key="16">
    <source>
        <dbReference type="SAM" id="MobiDB-lite"/>
    </source>
</evidence>
<evidence type="ECO:0000256" key="5">
    <source>
        <dbReference type="ARBA" id="ARBA00004586"/>
    </source>
</evidence>
<dbReference type="GO" id="GO:0031594">
    <property type="term" value="C:neuromuscular junction"/>
    <property type="evidence" value="ECO:0007669"/>
    <property type="project" value="InterPro"/>
</dbReference>
<keyword evidence="10" id="KW-0677">Repeat</keyword>
<keyword evidence="21" id="KW-1185">Reference proteome</keyword>
<dbReference type="InterPro" id="IPR001478">
    <property type="entry name" value="PDZ"/>
</dbReference>
<evidence type="ECO:0000256" key="15">
    <source>
        <dbReference type="PROSITE-ProRule" id="PRU00192"/>
    </source>
</evidence>
<feature type="compositionally biased region" description="Polar residues" evidence="16">
    <location>
        <begin position="139"/>
        <end position="149"/>
    </location>
</feature>
<feature type="domain" description="Guanylate kinase-like" evidence="18">
    <location>
        <begin position="728"/>
        <end position="903"/>
    </location>
</feature>
<dbReference type="FunFam" id="2.30.42.10:FF:000002">
    <property type="entry name" value="Disks large homolog 4 isoform 2"/>
    <property type="match status" value="1"/>
</dbReference>
<dbReference type="CDD" id="cd06724">
    <property type="entry name" value="PDZ2_Dlg1-2-4-like"/>
    <property type="match status" value="1"/>
</dbReference>
<dbReference type="InterPro" id="IPR019590">
    <property type="entry name" value="DLG1_PEST_dom"/>
</dbReference>
<dbReference type="FunFam" id="2.30.42.10:FF:000049">
    <property type="entry name" value="disks large homolog 1 isoform X1"/>
    <property type="match status" value="1"/>
</dbReference>
<dbReference type="GO" id="GO:0035255">
    <property type="term" value="F:ionotropic glutamate receptor binding"/>
    <property type="evidence" value="ECO:0007669"/>
    <property type="project" value="TreeGrafter"/>
</dbReference>
<evidence type="ECO:0000259" key="20">
    <source>
        <dbReference type="PROSITE" id="PS51022"/>
    </source>
</evidence>
<dbReference type="GO" id="GO:0016324">
    <property type="term" value="C:apical plasma membrane"/>
    <property type="evidence" value="ECO:0007669"/>
    <property type="project" value="UniProtKB-SubCell"/>
</dbReference>
<feature type="region of interest" description="Disordered" evidence="16">
    <location>
        <begin position="125"/>
        <end position="153"/>
    </location>
</feature>
<dbReference type="GO" id="GO:0099072">
    <property type="term" value="P:regulation of postsynaptic membrane neurotransmitter receptor levels"/>
    <property type="evidence" value="ECO:0007669"/>
    <property type="project" value="TreeGrafter"/>
</dbReference>
<dbReference type="InterPro" id="IPR008144">
    <property type="entry name" value="Guanylate_kin-like_dom"/>
</dbReference>
<dbReference type="GO" id="GO:0005789">
    <property type="term" value="C:endoplasmic reticulum membrane"/>
    <property type="evidence" value="ECO:0007669"/>
    <property type="project" value="UniProtKB-SubCell"/>
</dbReference>
<dbReference type="GO" id="GO:0070161">
    <property type="term" value="C:anchoring junction"/>
    <property type="evidence" value="ECO:0007669"/>
    <property type="project" value="UniProtKB-SubCell"/>
</dbReference>
<dbReference type="CDD" id="cd06723">
    <property type="entry name" value="PDZ1_Dlg1-2-4-like"/>
    <property type="match status" value="1"/>
</dbReference>
<sequence length="918" mass="102577">MPVRKKDAQRALLLLEDYRSKLSNTEDRQLRNSIQRVIDIFQSNLFQALIDIQEFYEVTLLDNQRCGESVKVPDAIPPVNLWDFSSIQSTTVTSDTLPSLSTSIEDSPLLNEILHVLAKAKSSASELDQKYRHHDEDTGSPQEQSSPQITDEAPGPELVQVAEKNLSQIENVHGYVAHAHISPMKANPPPVVVNTESLDSAPYVNGTEADFEYEEITLERGNSGLGFSIAGGTDNPHIGEDPSIFITKVIPGGAAAQDGRLRVNDVILRVNEVDVRDVTHSKAVEALKEAGSLVRLYVRRRKSASEKLMEIKLIKGPKGLGFSIAGGVGNQHIPGDNSIYVTKIIEGGAAHKDGRLQIGDKLLAVNSSCLEEVTHEHAVTALKNTPDVVYLKVAKPNSVFMNDSFAPPDITNSYSQHMENHISPPSYLSQPLPPVHSGRYSPTPKTMVGDDDVTREPRKVVLHRGSTGLGFNIVGGEDGEGIFISFILAGGPADLCGELRKGDRLVSVNGIDLRGATHEQAAATLKNAGQTVTIVAQYRPEEYSRFEAKIHDLREQMMNSSISSGSGSLRTNQKRSLYVRALFDYDKTKDSGLPSQGLNFKFGDILHVVNASDDEWWQARQVTPQGEVEEMGVIPSKRRVEKKERARLKTVKFNPKSREKGSLNDKRKKNLFSRKFLFYKNKEASEQETSDVDQHVTSNASDSESSYRGQEEYVLSYEPVCQQEVNYSRPVIILGPMKDRVNDDLISEFPDKFGSCVPHTTRPKRDYEVDGRDYHFVVSREQMEKDIQEHKFIEAGQYNGHLYGTSVQSVREVAEKGKHCILDVSGNAIKRLQVAVLYPIAIFIKPKSMENIMEMNKRLTEEQGRKTYDRAMKLEQEFMEHFTAIVQGDTLEEIYDQVKQIIEEQSGPYIWVQSKEKL</sequence>
<dbReference type="SMART" id="SM00326">
    <property type="entry name" value="SH3"/>
    <property type="match status" value="1"/>
</dbReference>
<evidence type="ECO:0000256" key="2">
    <source>
        <dbReference type="ARBA" id="ARBA00004221"/>
    </source>
</evidence>
<evidence type="ECO:0000256" key="1">
    <source>
        <dbReference type="ARBA" id="ARBA00004202"/>
    </source>
</evidence>
<dbReference type="Gene3D" id="2.30.42.10">
    <property type="match status" value="3"/>
</dbReference>
<dbReference type="Pfam" id="PF00018">
    <property type="entry name" value="SH3_1"/>
    <property type="match status" value="1"/>
</dbReference>
<dbReference type="CDD" id="cd06795">
    <property type="entry name" value="PDZ3_Dlg1-2-4-like"/>
    <property type="match status" value="1"/>
</dbReference>
<evidence type="ECO:0000256" key="12">
    <source>
        <dbReference type="ARBA" id="ARBA00022949"/>
    </source>
</evidence>
<dbReference type="InterPro" id="IPR008145">
    <property type="entry name" value="GK/Ca_channel_bsu"/>
</dbReference>
<keyword evidence="13" id="KW-0472">Membrane</keyword>
<evidence type="ECO:0000259" key="19">
    <source>
        <dbReference type="PROSITE" id="PS50106"/>
    </source>
</evidence>
<dbReference type="InterPro" id="IPR016313">
    <property type="entry name" value="DLG1-like"/>
</dbReference>
<feature type="compositionally biased region" description="Basic residues" evidence="16">
    <location>
        <begin position="639"/>
        <end position="650"/>
    </location>
</feature>
<organism evidence="21 22">
    <name type="scientific">Carassius auratus</name>
    <name type="common">Goldfish</name>
    <dbReference type="NCBI Taxonomy" id="7957"/>
    <lineage>
        <taxon>Eukaryota</taxon>
        <taxon>Metazoa</taxon>
        <taxon>Chordata</taxon>
        <taxon>Craniata</taxon>
        <taxon>Vertebrata</taxon>
        <taxon>Euteleostomi</taxon>
        <taxon>Actinopterygii</taxon>
        <taxon>Neopterygii</taxon>
        <taxon>Teleostei</taxon>
        <taxon>Ostariophysi</taxon>
        <taxon>Cypriniformes</taxon>
        <taxon>Cyprinidae</taxon>
        <taxon>Cyprininae</taxon>
        <taxon>Carassius</taxon>
    </lineage>
</organism>
<dbReference type="GO" id="GO:0019901">
    <property type="term" value="F:protein kinase binding"/>
    <property type="evidence" value="ECO:0007669"/>
    <property type="project" value="TreeGrafter"/>
</dbReference>
<dbReference type="FunFam" id="3.30.63.10:FF:000001">
    <property type="entry name" value="Disks large homolog 1 isoform 2"/>
    <property type="match status" value="1"/>
</dbReference>
<keyword evidence="9" id="KW-0963">Cytoplasm</keyword>
<dbReference type="Pfam" id="PF10600">
    <property type="entry name" value="PDZ_assoc"/>
    <property type="match status" value="1"/>
</dbReference>
<reference evidence="22" key="1">
    <citation type="submission" date="2025-08" db="UniProtKB">
        <authorList>
            <consortium name="RefSeq"/>
        </authorList>
    </citation>
    <scope>IDENTIFICATION</scope>
    <source>
        <strain evidence="22">Wakin</strain>
        <tissue evidence="22">Muscle</tissue>
    </source>
</reference>
<dbReference type="SMART" id="SM00072">
    <property type="entry name" value="GuKc"/>
    <property type="match status" value="1"/>
</dbReference>
<dbReference type="RefSeq" id="XP_026062155.1">
    <property type="nucleotide sequence ID" value="XM_026206370.1"/>
</dbReference>
<dbReference type="SUPFAM" id="SSF50044">
    <property type="entry name" value="SH3-domain"/>
    <property type="match status" value="1"/>
</dbReference>
<evidence type="ECO:0000259" key="18">
    <source>
        <dbReference type="PROSITE" id="PS50052"/>
    </source>
</evidence>
<accession>A0A6P6JRC9</accession>
<keyword evidence="12" id="KW-0965">Cell junction</keyword>
<dbReference type="AlphaFoldDB" id="A0A6P6JRC9"/>
<dbReference type="FunFam" id="2.30.42.10:FF:000001">
    <property type="entry name" value="Disks large homolog 1 isoform 2"/>
    <property type="match status" value="1"/>
</dbReference>
<dbReference type="SMART" id="SM01277">
    <property type="entry name" value="MAGUK_N_PEST"/>
    <property type="match status" value="1"/>
</dbReference>
<feature type="domain" description="PDZ" evidence="19">
    <location>
        <begin position="215"/>
        <end position="302"/>
    </location>
</feature>
<dbReference type="Pfam" id="PF00595">
    <property type="entry name" value="PDZ"/>
    <property type="match status" value="3"/>
</dbReference>
<dbReference type="Gene3D" id="2.30.30.40">
    <property type="entry name" value="SH3 Domains"/>
    <property type="match status" value="2"/>
</dbReference>
<dbReference type="GO" id="GO:0045197">
    <property type="term" value="P:establishment or maintenance of epithelial cell apical/basal polarity"/>
    <property type="evidence" value="ECO:0007669"/>
    <property type="project" value="TreeGrafter"/>
</dbReference>
<dbReference type="PROSITE" id="PS50052">
    <property type="entry name" value="GUANYLATE_KINASE_2"/>
    <property type="match status" value="1"/>
</dbReference>
<dbReference type="InterPro" id="IPR036892">
    <property type="entry name" value="L27_dom_sf"/>
</dbReference>
<dbReference type="Gene3D" id="3.40.50.300">
    <property type="entry name" value="P-loop containing nucleotide triphosphate hydrolases"/>
    <property type="match status" value="1"/>
</dbReference>
<evidence type="ECO:0000256" key="8">
    <source>
        <dbReference type="ARBA" id="ARBA00022475"/>
    </source>
</evidence>
<dbReference type="InterPro" id="IPR050614">
    <property type="entry name" value="Synaptic_Scaffolding_LAP-MAGUK"/>
</dbReference>
<comment type="subcellular location">
    <subcellularLocation>
        <location evidence="2">Apical cell membrane</location>
    </subcellularLocation>
    <subcellularLocation>
        <location evidence="3">Cell junction</location>
    </subcellularLocation>
    <subcellularLocation>
        <location evidence="1">Cell membrane</location>
        <topology evidence="1">Peripheral membrane protein</topology>
    </subcellularLocation>
    <subcellularLocation>
        <location evidence="4">Cytoplasm</location>
    </subcellularLocation>
    <subcellularLocation>
        <location evidence="5">Endoplasmic reticulum membrane</location>
    </subcellularLocation>
</comment>
<dbReference type="InterPro" id="IPR036034">
    <property type="entry name" value="PDZ_sf"/>
</dbReference>